<feature type="compositionally biased region" description="Acidic residues" evidence="1">
    <location>
        <begin position="1062"/>
        <end position="1073"/>
    </location>
</feature>
<evidence type="ECO:0000313" key="2">
    <source>
        <dbReference type="EMBL" id="KAJ3566160.1"/>
    </source>
</evidence>
<dbReference type="AlphaFoldDB" id="A0AAD5VSD7"/>
<feature type="region of interest" description="Disordered" evidence="1">
    <location>
        <begin position="65"/>
        <end position="949"/>
    </location>
</feature>
<feature type="region of interest" description="Disordered" evidence="1">
    <location>
        <begin position="986"/>
        <end position="1020"/>
    </location>
</feature>
<reference evidence="2" key="1">
    <citation type="submission" date="2022-07" db="EMBL/GenBank/DDBJ databases">
        <title>Genome Sequence of Leucocoprinus birnbaumii.</title>
        <authorList>
            <person name="Buettner E."/>
        </authorList>
    </citation>
    <scope>NUCLEOTIDE SEQUENCE</scope>
    <source>
        <strain evidence="2">VT141</strain>
    </source>
</reference>
<feature type="compositionally biased region" description="Polar residues" evidence="1">
    <location>
        <begin position="344"/>
        <end position="355"/>
    </location>
</feature>
<gene>
    <name evidence="2" type="ORF">NP233_g7177</name>
</gene>
<dbReference type="EMBL" id="JANIEX010000509">
    <property type="protein sequence ID" value="KAJ3566160.1"/>
    <property type="molecule type" value="Genomic_DNA"/>
</dbReference>
<name>A0AAD5VSD7_9AGAR</name>
<feature type="compositionally biased region" description="Basic and acidic residues" evidence="1">
    <location>
        <begin position="277"/>
        <end position="287"/>
    </location>
</feature>
<dbReference type="Proteomes" id="UP001213000">
    <property type="component" value="Unassembled WGS sequence"/>
</dbReference>
<feature type="compositionally biased region" description="Gly residues" evidence="1">
    <location>
        <begin position="356"/>
        <end position="370"/>
    </location>
</feature>
<feature type="compositionally biased region" description="Polar residues" evidence="1">
    <location>
        <begin position="215"/>
        <end position="228"/>
    </location>
</feature>
<evidence type="ECO:0000313" key="3">
    <source>
        <dbReference type="Proteomes" id="UP001213000"/>
    </source>
</evidence>
<feature type="compositionally biased region" description="Polar residues" evidence="1">
    <location>
        <begin position="993"/>
        <end position="1005"/>
    </location>
</feature>
<keyword evidence="3" id="KW-1185">Reference proteome</keyword>
<feature type="compositionally biased region" description="Low complexity" evidence="1">
    <location>
        <begin position="594"/>
        <end position="607"/>
    </location>
</feature>
<feature type="compositionally biased region" description="Pro residues" evidence="1">
    <location>
        <begin position="378"/>
        <end position="389"/>
    </location>
</feature>
<feature type="compositionally biased region" description="Low complexity" evidence="1">
    <location>
        <begin position="98"/>
        <end position="107"/>
    </location>
</feature>
<feature type="compositionally biased region" description="Pro residues" evidence="1">
    <location>
        <begin position="736"/>
        <end position="758"/>
    </location>
</feature>
<evidence type="ECO:0000256" key="1">
    <source>
        <dbReference type="SAM" id="MobiDB-lite"/>
    </source>
</evidence>
<organism evidence="2 3">
    <name type="scientific">Leucocoprinus birnbaumii</name>
    <dbReference type="NCBI Taxonomy" id="56174"/>
    <lineage>
        <taxon>Eukaryota</taxon>
        <taxon>Fungi</taxon>
        <taxon>Dikarya</taxon>
        <taxon>Basidiomycota</taxon>
        <taxon>Agaricomycotina</taxon>
        <taxon>Agaricomycetes</taxon>
        <taxon>Agaricomycetidae</taxon>
        <taxon>Agaricales</taxon>
        <taxon>Agaricineae</taxon>
        <taxon>Agaricaceae</taxon>
        <taxon>Leucocoprinus</taxon>
    </lineage>
</organism>
<feature type="compositionally biased region" description="Basic and acidic residues" evidence="1">
    <location>
        <begin position="539"/>
        <end position="570"/>
    </location>
</feature>
<feature type="compositionally biased region" description="Low complexity" evidence="1">
    <location>
        <begin position="836"/>
        <end position="868"/>
    </location>
</feature>
<feature type="compositionally biased region" description="Pro residues" evidence="1">
    <location>
        <begin position="399"/>
        <end position="418"/>
    </location>
</feature>
<accession>A0AAD5VSD7</accession>
<feature type="compositionally biased region" description="Low complexity" evidence="1">
    <location>
        <begin position="419"/>
        <end position="488"/>
    </location>
</feature>
<feature type="compositionally biased region" description="Polar residues" evidence="1">
    <location>
        <begin position="608"/>
        <end position="621"/>
    </location>
</feature>
<feature type="compositionally biased region" description="Low complexity" evidence="1">
    <location>
        <begin position="1006"/>
        <end position="1020"/>
    </location>
</feature>
<feature type="compositionally biased region" description="Polar residues" evidence="1">
    <location>
        <begin position="689"/>
        <end position="699"/>
    </location>
</feature>
<feature type="region of interest" description="Disordered" evidence="1">
    <location>
        <begin position="1062"/>
        <end position="1112"/>
    </location>
</feature>
<sequence>MSNHGHGVDIPPARPRPRPPKPTIPDASRESGAVRASVLDAAMELGLGVNPAVADWMFNNQLKEEDEELIPTSPGLTHSVEDSPGSSPLSGRYPLTPSSPSSQNHSSGHAQKIPGNFHLQHIQPPNTVPFAISSESHTLIPHVPDAIHPSHPTTPSKLKKKRSANRDGYESDGGFMSDLMRKKDKKKDKKEKGKKGELDFVPPVPPFAASPMPGSSANSFLTLETASDLTIDGTDPRKRTKSLVKAQPIPNSAPSSPFEFGGYETDSSKKSKKKKKGSNDDDKDMKKARSLFFRLGNKSSKSDLAKDKDGPRSIPSPVEPPPLPIAERFATTLNRETGAPMISLGSSAPRSQAGGSTPGSGLGIDLGLGLSGEMFSMSPPPRTKTPPRPRTADSVVSPPTHPANPTPPLPAPAIPPPHSASHPPVAFPSASSPVSYGPRPGSAGTMATSRTSTSTNNTNAYSYTTGAARTSTATTVSTSQSHSVKSPVLSRQSSNNDVPAVPTPAVPGLSSVPPTPSRRRVLPFIGAHATRSSASSGDSFEKDKREEKEREKQRKKEMEKEREKEREAKKPQISLPLTRDTEATHGSTSLARNPSLMSPPTSSLSVPNTPLRTRSNGTPTELSGHPLPRPAHPPVSHNFQSNPVLTRQTSLSQLQGQTQPGQNTLSRQTSLTTLRPEGYGNGPPGLMPRSTSPIPSGRTSPMLRAPGMNGVGSPPLGNRLSGLPGPPSVFLHHDIPPPSPPPLSPLPNVPSNPSPVPPSSTTSGTNGHLTVNVGIAVTTGESPLPSPLLVSSPSYNGAPSPSGKAPPTSFNPSSAAAGSVLRAKVQRRLSQQNKFPSPSANGASATGGSPTSTSSSSPVSTVPPSAVPIINAPPALSRGMSLRGRESPFPVLPLSKGSSPSASANNLTVNNRINTALPPRAMSPRSGWEDSNSERLSTGAEEDDDGMEDVRDVLARFRESRVHDSSRKGSEEVRNPIDDVIATRKSHEAFEQSAPSVLSNSSLNTNMPVSPSPSSNVMPMGSDSRYDNFVVEEYYGQGDANGTGLHPGSALTDDEHVYDEYDPEDASYYPEDELSNRRSRRRRSTVYMSDEENEGSNSGHGHDKGRSSRYTTASVYSRTSFLDTEKSGELRQRFLNRVEAMLDERGERVPAVPPVPKLPEEFVAEHKRAAAVARREYEDYVMKRTVGVGARKVPAGSGMPMSPGR</sequence>
<comment type="caution">
    <text evidence="2">The sequence shown here is derived from an EMBL/GenBank/DDBJ whole genome shotgun (WGS) entry which is preliminary data.</text>
</comment>
<proteinExistence type="predicted"/>
<feature type="compositionally biased region" description="Polar residues" evidence="1">
    <location>
        <begin position="896"/>
        <end position="914"/>
    </location>
</feature>
<feature type="compositionally biased region" description="Low complexity" evidence="1">
    <location>
        <begin position="645"/>
        <end position="675"/>
    </location>
</feature>
<feature type="compositionally biased region" description="Basic and acidic residues" evidence="1">
    <location>
        <begin position="300"/>
        <end position="311"/>
    </location>
</feature>
<feature type="region of interest" description="Disordered" evidence="1">
    <location>
        <begin position="1"/>
        <end position="32"/>
    </location>
</feature>
<protein>
    <submittedName>
        <fullName evidence="2">Uncharacterized protein</fullName>
    </submittedName>
</protein>